<keyword evidence="13" id="KW-1185">Reference proteome</keyword>
<keyword evidence="4" id="KW-0391">Immunity</keyword>
<dbReference type="Proteomes" id="UP000694547">
    <property type="component" value="Chromosome 9"/>
</dbReference>
<evidence type="ECO:0000256" key="7">
    <source>
        <dbReference type="ARBA" id="ARBA00023157"/>
    </source>
</evidence>
<evidence type="ECO:0000259" key="11">
    <source>
        <dbReference type="PROSITE" id="PS50835"/>
    </source>
</evidence>
<keyword evidence="2" id="KW-1003">Cell membrane</keyword>
<dbReference type="InterPro" id="IPR013783">
    <property type="entry name" value="Ig-like_fold"/>
</dbReference>
<keyword evidence="10" id="KW-1279">T cell receptor</keyword>
<dbReference type="InterPro" id="IPR051287">
    <property type="entry name" value="TCR_variable_region"/>
</dbReference>
<dbReference type="Pfam" id="PF07686">
    <property type="entry name" value="V-set"/>
    <property type="match status" value="1"/>
</dbReference>
<reference evidence="12" key="2">
    <citation type="submission" date="2025-08" db="UniProtKB">
        <authorList>
            <consortium name="Ensembl"/>
        </authorList>
    </citation>
    <scope>IDENTIFICATION</scope>
</reference>
<dbReference type="PANTHER" id="PTHR19367:SF45">
    <property type="entry name" value="IG-LIKE DOMAIN-CONTAINING PROTEIN"/>
    <property type="match status" value="1"/>
</dbReference>
<dbReference type="InterPro" id="IPR007110">
    <property type="entry name" value="Ig-like_dom"/>
</dbReference>
<evidence type="ECO:0000256" key="9">
    <source>
        <dbReference type="ARBA" id="ARBA00023319"/>
    </source>
</evidence>
<keyword evidence="5" id="KW-1064">Adaptive immunity</keyword>
<evidence type="ECO:0000256" key="3">
    <source>
        <dbReference type="ARBA" id="ARBA00022729"/>
    </source>
</evidence>
<dbReference type="GeneTree" id="ENSGT00940000161790"/>
<evidence type="ECO:0000256" key="10">
    <source>
        <dbReference type="ARBA" id="ARBA00043266"/>
    </source>
</evidence>
<dbReference type="AlphaFoldDB" id="A0A8C8UMP0"/>
<accession>A0A8C8UMP0</accession>
<protein>
    <recommendedName>
        <fullName evidence="11">Ig-like domain-containing protein</fullName>
    </recommendedName>
</protein>
<dbReference type="PANTHER" id="PTHR19367">
    <property type="entry name" value="T-CELL RECEPTOR ALPHA CHAIN V REGION"/>
    <property type="match status" value="1"/>
</dbReference>
<dbReference type="InterPro" id="IPR036179">
    <property type="entry name" value="Ig-like_dom_sf"/>
</dbReference>
<keyword evidence="6" id="KW-0472">Membrane</keyword>
<dbReference type="SUPFAM" id="SSF48726">
    <property type="entry name" value="Immunoglobulin"/>
    <property type="match status" value="1"/>
</dbReference>
<dbReference type="Gene3D" id="2.60.40.10">
    <property type="entry name" value="Immunoglobulins"/>
    <property type="match status" value="1"/>
</dbReference>
<keyword evidence="3" id="KW-0732">Signal</keyword>
<reference evidence="12" key="3">
    <citation type="submission" date="2025-09" db="UniProtKB">
        <authorList>
            <consortium name="Ensembl"/>
        </authorList>
    </citation>
    <scope>IDENTIFICATION</scope>
</reference>
<keyword evidence="8" id="KW-0675">Receptor</keyword>
<feature type="domain" description="Ig-like" evidence="11">
    <location>
        <begin position="15"/>
        <end position="121"/>
    </location>
</feature>
<evidence type="ECO:0000256" key="1">
    <source>
        <dbReference type="ARBA" id="ARBA00004236"/>
    </source>
</evidence>
<name>A0A8C8UMP0_PERMB</name>
<reference evidence="12 13" key="1">
    <citation type="submission" date="2018-10" db="EMBL/GenBank/DDBJ databases">
        <title>Improved assembly of the deer mouse Peromyscus maniculatus genome.</title>
        <authorList>
            <person name="Lassance J.-M."/>
            <person name="Hoekstra H.E."/>
        </authorList>
    </citation>
    <scope>NUCLEOTIDE SEQUENCE [LARGE SCALE GENOMIC DNA]</scope>
</reference>
<dbReference type="Ensembl" id="ENSPEMT00000034066.1">
    <property type="protein sequence ID" value="ENSPEMP00000033944.1"/>
    <property type="gene ID" value="ENSPEMG00000027996.1"/>
</dbReference>
<dbReference type="GO" id="GO:0002250">
    <property type="term" value="P:adaptive immune response"/>
    <property type="evidence" value="ECO:0007669"/>
    <property type="project" value="UniProtKB-KW"/>
</dbReference>
<organism evidence="12 13">
    <name type="scientific">Peromyscus maniculatus bairdii</name>
    <name type="common">Prairie deer mouse</name>
    <dbReference type="NCBI Taxonomy" id="230844"/>
    <lineage>
        <taxon>Eukaryota</taxon>
        <taxon>Metazoa</taxon>
        <taxon>Chordata</taxon>
        <taxon>Craniata</taxon>
        <taxon>Vertebrata</taxon>
        <taxon>Euteleostomi</taxon>
        <taxon>Mammalia</taxon>
        <taxon>Eutheria</taxon>
        <taxon>Euarchontoglires</taxon>
        <taxon>Glires</taxon>
        <taxon>Rodentia</taxon>
        <taxon>Myomorpha</taxon>
        <taxon>Muroidea</taxon>
        <taxon>Cricetidae</taxon>
        <taxon>Neotominae</taxon>
        <taxon>Peromyscus</taxon>
    </lineage>
</organism>
<evidence type="ECO:0000256" key="2">
    <source>
        <dbReference type="ARBA" id="ARBA00022475"/>
    </source>
</evidence>
<evidence type="ECO:0000256" key="8">
    <source>
        <dbReference type="ARBA" id="ARBA00023170"/>
    </source>
</evidence>
<dbReference type="FunFam" id="2.60.40.10:FF:000878">
    <property type="entry name" value="T cell receptor alpha variable 38-1"/>
    <property type="match status" value="1"/>
</dbReference>
<sequence length="121" mass="13519">MLTINKYFSLLSNCPTGSSVAQKATEVQPAIIKQEGEQVTMDCSYETSMSFYQLYWYKQPPSGDMIFLIRQISSSHHNESSGRYSVIFQKSAKSISLIISASQVEDSMNYFCALGKPAHSV</sequence>
<dbReference type="SMART" id="SM00406">
    <property type="entry name" value="IGv"/>
    <property type="match status" value="1"/>
</dbReference>
<keyword evidence="7" id="KW-1015">Disulfide bond</keyword>
<dbReference type="InterPro" id="IPR013106">
    <property type="entry name" value="Ig_V-set"/>
</dbReference>
<evidence type="ECO:0000256" key="6">
    <source>
        <dbReference type="ARBA" id="ARBA00023136"/>
    </source>
</evidence>
<evidence type="ECO:0000256" key="4">
    <source>
        <dbReference type="ARBA" id="ARBA00022859"/>
    </source>
</evidence>
<dbReference type="PROSITE" id="PS50835">
    <property type="entry name" value="IG_LIKE"/>
    <property type="match status" value="1"/>
</dbReference>
<dbReference type="GO" id="GO:0042101">
    <property type="term" value="C:T cell receptor complex"/>
    <property type="evidence" value="ECO:0007669"/>
    <property type="project" value="UniProtKB-KW"/>
</dbReference>
<evidence type="ECO:0000313" key="12">
    <source>
        <dbReference type="Ensembl" id="ENSPEMP00000033944.1"/>
    </source>
</evidence>
<evidence type="ECO:0000313" key="13">
    <source>
        <dbReference type="Proteomes" id="UP000694547"/>
    </source>
</evidence>
<comment type="subcellular location">
    <subcellularLocation>
        <location evidence="1">Cell membrane</location>
    </subcellularLocation>
</comment>
<evidence type="ECO:0000256" key="5">
    <source>
        <dbReference type="ARBA" id="ARBA00023130"/>
    </source>
</evidence>
<keyword evidence="9" id="KW-0393">Immunoglobulin domain</keyword>
<proteinExistence type="predicted"/>